<keyword evidence="2" id="KW-1185">Reference proteome</keyword>
<evidence type="ECO:0000313" key="1">
    <source>
        <dbReference type="EMBL" id="GAD26441.1"/>
    </source>
</evidence>
<sequence length="135" mass="14949">MAADPKNTRYAKLRIAQKQMGLDEDAYRDRLERETGKRSAKEMTVAELDKVLTGFKRDGFRPAPPRTGKATSSRPEVRKVFALWGELAPSLRSGGSRESLRAFVKRMVGVDDPNFLSGAQAGVVIEALKAWGKRA</sequence>
<dbReference type="RefSeq" id="WP_035729574.1">
    <property type="nucleotide sequence ID" value="NZ_BASM01000016.1"/>
</dbReference>
<dbReference type="Proteomes" id="UP000018209">
    <property type="component" value="Unassembled WGS sequence"/>
</dbReference>
<comment type="caution">
    <text evidence="1">The sequence shown here is derived from an EMBL/GenBank/DDBJ whole genome shotgun (WGS) entry which is preliminary data.</text>
</comment>
<dbReference type="InterPro" id="IPR009363">
    <property type="entry name" value="Phage_Mu_Gp16"/>
</dbReference>
<name>A0ABQ0IW61_GLUTH</name>
<reference evidence="1 2" key="1">
    <citation type="submission" date="2013-08" db="EMBL/GenBank/DDBJ databases">
        <title>Gluconobacter thailandicus NBRC 3257 whole genome sequence.</title>
        <authorList>
            <person name="Matsutani M."/>
            <person name="Yakushi T."/>
            <person name="Matsushita K."/>
        </authorList>
    </citation>
    <scope>NUCLEOTIDE SEQUENCE [LARGE SCALE GENOMIC DNA]</scope>
    <source>
        <strain evidence="1 2">NBRC 3257</strain>
    </source>
</reference>
<evidence type="ECO:0000313" key="2">
    <source>
        <dbReference type="Proteomes" id="UP000018209"/>
    </source>
</evidence>
<dbReference type="EMBL" id="BASM01000016">
    <property type="protein sequence ID" value="GAD26441.1"/>
    <property type="molecule type" value="Genomic_DNA"/>
</dbReference>
<protein>
    <submittedName>
        <fullName evidence="1">Phage regulatory protein</fullName>
    </submittedName>
</protein>
<gene>
    <name evidence="1" type="ORF">NBRC3257_1440</name>
</gene>
<proteinExistence type="predicted"/>
<accession>A0ABQ0IW61</accession>
<organism evidence="1 2">
    <name type="scientific">Gluconobacter thailandicus NBRC 3257</name>
    <dbReference type="NCBI Taxonomy" id="1381097"/>
    <lineage>
        <taxon>Bacteria</taxon>
        <taxon>Pseudomonadati</taxon>
        <taxon>Pseudomonadota</taxon>
        <taxon>Alphaproteobacteria</taxon>
        <taxon>Acetobacterales</taxon>
        <taxon>Acetobacteraceae</taxon>
        <taxon>Gluconobacter</taxon>
    </lineage>
</organism>
<dbReference type="Pfam" id="PF06252">
    <property type="entry name" value="GemA"/>
    <property type="match status" value="1"/>
</dbReference>